<evidence type="ECO:0000313" key="1">
    <source>
        <dbReference type="EMBL" id="KAJ7550756.1"/>
    </source>
</evidence>
<reference evidence="2" key="1">
    <citation type="journal article" date="2024" name="Proc. Natl. Acad. Sci. U.S.A.">
        <title>Extraordinary preservation of gene collinearity over three hundred million years revealed in homosporous lycophytes.</title>
        <authorList>
            <person name="Li C."/>
            <person name="Wickell D."/>
            <person name="Kuo L.Y."/>
            <person name="Chen X."/>
            <person name="Nie B."/>
            <person name="Liao X."/>
            <person name="Peng D."/>
            <person name="Ji J."/>
            <person name="Jenkins J."/>
            <person name="Williams M."/>
            <person name="Shu S."/>
            <person name="Plott C."/>
            <person name="Barry K."/>
            <person name="Rajasekar S."/>
            <person name="Grimwood J."/>
            <person name="Han X."/>
            <person name="Sun S."/>
            <person name="Hou Z."/>
            <person name="He W."/>
            <person name="Dai G."/>
            <person name="Sun C."/>
            <person name="Schmutz J."/>
            <person name="Leebens-Mack J.H."/>
            <person name="Li F.W."/>
            <person name="Wang L."/>
        </authorList>
    </citation>
    <scope>NUCLEOTIDE SEQUENCE [LARGE SCALE GENOMIC DNA]</scope>
    <source>
        <strain evidence="2">cv. PW_Plant_1</strain>
    </source>
</reference>
<gene>
    <name evidence="1" type="ORF">O6H91_07G116700</name>
</gene>
<keyword evidence="2" id="KW-1185">Reference proteome</keyword>
<accession>A0ACC2D8W7</accession>
<evidence type="ECO:0000313" key="2">
    <source>
        <dbReference type="Proteomes" id="UP001162992"/>
    </source>
</evidence>
<proteinExistence type="predicted"/>
<sequence length="259" mass="28557">MALSFLRAPPAFRLSRLPKLSPHLSRPQSCRQCRGTSTSFVSVAAMARERPLWLPGSTPPPHLDGSLAGDFGFDPLELGKEPRALRWYVQAELLHARFAMAAVAGILFTDLLRTTGLKELPVWYEAGATKFEFADTSAIFIVQLILMGFAETKRYMDFVTPGSQATEDSFFGFEPALEGLQNGYPGGPLFDPLGLGRDMSLLKSLQEKEIKNGRLAMVAMVGFSVQAFVTKTGPINNLLTHLSDPWHRTIVETFTIHVS</sequence>
<comment type="caution">
    <text evidence="1">The sequence shown here is derived from an EMBL/GenBank/DDBJ whole genome shotgun (WGS) entry which is preliminary data.</text>
</comment>
<organism evidence="1 2">
    <name type="scientific">Diphasiastrum complanatum</name>
    <name type="common">Issler's clubmoss</name>
    <name type="synonym">Lycopodium complanatum</name>
    <dbReference type="NCBI Taxonomy" id="34168"/>
    <lineage>
        <taxon>Eukaryota</taxon>
        <taxon>Viridiplantae</taxon>
        <taxon>Streptophyta</taxon>
        <taxon>Embryophyta</taxon>
        <taxon>Tracheophyta</taxon>
        <taxon>Lycopodiopsida</taxon>
        <taxon>Lycopodiales</taxon>
        <taxon>Lycopodiaceae</taxon>
        <taxon>Lycopodioideae</taxon>
        <taxon>Diphasiastrum</taxon>
    </lineage>
</organism>
<dbReference type="Proteomes" id="UP001162992">
    <property type="component" value="Chromosome 7"/>
</dbReference>
<name>A0ACC2D8W7_DIPCM</name>
<protein>
    <submittedName>
        <fullName evidence="1">Uncharacterized protein</fullName>
    </submittedName>
</protein>
<dbReference type="EMBL" id="CM055098">
    <property type="protein sequence ID" value="KAJ7550756.1"/>
    <property type="molecule type" value="Genomic_DNA"/>
</dbReference>